<comment type="subunit">
    <text evidence="9">The complex is composed of two ATP-binding proteins (NikD and NikE), two transmembrane proteins (NikB and NikC) and a solute-binding protein (NikA).</text>
</comment>
<evidence type="ECO:0000256" key="8">
    <source>
        <dbReference type="ARBA" id="ARBA00023136"/>
    </source>
</evidence>
<dbReference type="InterPro" id="IPR003593">
    <property type="entry name" value="AAA+_ATPase"/>
</dbReference>
<evidence type="ECO:0000313" key="15">
    <source>
        <dbReference type="EMBL" id="UPM44719.1"/>
    </source>
</evidence>
<keyword evidence="2" id="KW-0813">Transport</keyword>
<dbReference type="InterPro" id="IPR017871">
    <property type="entry name" value="ABC_transporter-like_CS"/>
</dbReference>
<evidence type="ECO:0000313" key="16">
    <source>
        <dbReference type="Proteomes" id="UP000831768"/>
    </source>
</evidence>
<comment type="subcellular location">
    <subcellularLocation>
        <location evidence="1">Cell membrane</location>
        <topology evidence="1">Peripheral membrane protein</topology>
    </subcellularLocation>
</comment>
<dbReference type="GO" id="GO:0015833">
    <property type="term" value="P:peptide transport"/>
    <property type="evidence" value="ECO:0007669"/>
    <property type="project" value="InterPro"/>
</dbReference>
<evidence type="ECO:0000256" key="1">
    <source>
        <dbReference type="ARBA" id="ARBA00004202"/>
    </source>
</evidence>
<keyword evidence="16" id="KW-1185">Reference proteome</keyword>
<dbReference type="InterPro" id="IPR003439">
    <property type="entry name" value="ABC_transporter-like_ATP-bd"/>
</dbReference>
<keyword evidence="7" id="KW-0406">Ion transport</keyword>
<evidence type="ECO:0000256" key="12">
    <source>
        <dbReference type="ARBA" id="ARBA00048610"/>
    </source>
</evidence>
<dbReference type="AlphaFoldDB" id="A0A8U0A795"/>
<organism evidence="15 16">
    <name type="scientific">Halocatena salina</name>
    <dbReference type="NCBI Taxonomy" id="2934340"/>
    <lineage>
        <taxon>Archaea</taxon>
        <taxon>Methanobacteriati</taxon>
        <taxon>Methanobacteriota</taxon>
        <taxon>Stenosarchaea group</taxon>
        <taxon>Halobacteria</taxon>
        <taxon>Halobacteriales</taxon>
        <taxon>Natronomonadaceae</taxon>
        <taxon>Halocatena</taxon>
    </lineage>
</organism>
<dbReference type="Pfam" id="PF00005">
    <property type="entry name" value="ABC_tran"/>
    <property type="match status" value="1"/>
</dbReference>
<feature type="region of interest" description="Disordered" evidence="13">
    <location>
        <begin position="337"/>
        <end position="363"/>
    </location>
</feature>
<dbReference type="KEGG" id="haad:MW046_16950"/>
<dbReference type="PROSITE" id="PS00211">
    <property type="entry name" value="ABC_TRANSPORTER_1"/>
    <property type="match status" value="1"/>
</dbReference>
<evidence type="ECO:0000256" key="13">
    <source>
        <dbReference type="SAM" id="MobiDB-lite"/>
    </source>
</evidence>
<dbReference type="InterPro" id="IPR013563">
    <property type="entry name" value="Oligopep_ABC_C"/>
</dbReference>
<gene>
    <name evidence="15" type="ORF">MW046_16950</name>
</gene>
<dbReference type="NCBIfam" id="TIGR01727">
    <property type="entry name" value="oligo_HPY"/>
    <property type="match status" value="1"/>
</dbReference>
<evidence type="ECO:0000256" key="6">
    <source>
        <dbReference type="ARBA" id="ARBA00022967"/>
    </source>
</evidence>
<keyword evidence="4" id="KW-0547">Nucleotide-binding</keyword>
<evidence type="ECO:0000256" key="10">
    <source>
        <dbReference type="ARBA" id="ARBA00039098"/>
    </source>
</evidence>
<dbReference type="SMART" id="SM00382">
    <property type="entry name" value="AAA"/>
    <property type="match status" value="1"/>
</dbReference>
<proteinExistence type="predicted"/>
<dbReference type="Gene3D" id="3.40.50.300">
    <property type="entry name" value="P-loop containing nucleotide triphosphate hydrolases"/>
    <property type="match status" value="1"/>
</dbReference>
<keyword evidence="15" id="KW-0614">Plasmid</keyword>
<dbReference type="SUPFAM" id="SSF52540">
    <property type="entry name" value="P-loop containing nucleoside triphosphate hydrolases"/>
    <property type="match status" value="1"/>
</dbReference>
<comment type="catalytic activity">
    <reaction evidence="12">
        <text>Ni(2+)(out) + ATP + H2O = Ni(2+)(in) + ADP + phosphate + H(+)</text>
        <dbReference type="Rhea" id="RHEA:15557"/>
        <dbReference type="ChEBI" id="CHEBI:15377"/>
        <dbReference type="ChEBI" id="CHEBI:15378"/>
        <dbReference type="ChEBI" id="CHEBI:30616"/>
        <dbReference type="ChEBI" id="CHEBI:43474"/>
        <dbReference type="ChEBI" id="CHEBI:49786"/>
        <dbReference type="ChEBI" id="CHEBI:456216"/>
        <dbReference type="EC" id="7.2.2.11"/>
    </reaction>
    <physiologicalReaction direction="left-to-right" evidence="12">
        <dbReference type="Rhea" id="RHEA:15558"/>
    </physiologicalReaction>
</comment>
<evidence type="ECO:0000256" key="2">
    <source>
        <dbReference type="ARBA" id="ARBA00022448"/>
    </source>
</evidence>
<geneLocation type="plasmid" evidence="15 16">
    <name>unnamed2</name>
</geneLocation>
<reference evidence="15" key="1">
    <citation type="submission" date="2022-04" db="EMBL/GenBank/DDBJ databases">
        <title>Halocatena sp. nov., isolated from a salt lake.</title>
        <authorList>
            <person name="Cui H.-L."/>
        </authorList>
    </citation>
    <scope>NUCLEOTIDE SEQUENCE</scope>
    <source>
        <strain evidence="15">AD-1</strain>
        <plasmid evidence="15">unnamed2</plasmid>
    </source>
</reference>
<dbReference type="PANTHER" id="PTHR43297">
    <property type="entry name" value="OLIGOPEPTIDE TRANSPORT ATP-BINDING PROTEIN APPD"/>
    <property type="match status" value="1"/>
</dbReference>
<keyword evidence="6" id="KW-1278">Translocase</keyword>
<keyword evidence="5 15" id="KW-0067">ATP-binding</keyword>
<evidence type="ECO:0000259" key="14">
    <source>
        <dbReference type="PROSITE" id="PS50893"/>
    </source>
</evidence>
<dbReference type="GO" id="GO:0005524">
    <property type="term" value="F:ATP binding"/>
    <property type="evidence" value="ECO:0007669"/>
    <property type="project" value="UniProtKB-KW"/>
</dbReference>
<evidence type="ECO:0000256" key="7">
    <source>
        <dbReference type="ARBA" id="ARBA00023065"/>
    </source>
</evidence>
<dbReference type="PROSITE" id="PS50893">
    <property type="entry name" value="ABC_TRANSPORTER_2"/>
    <property type="match status" value="1"/>
</dbReference>
<dbReference type="EC" id="7.2.2.11" evidence="10"/>
<dbReference type="PANTHER" id="PTHR43297:SF13">
    <property type="entry name" value="NICKEL ABC TRANSPORTER, ATP-BINDING PROTEIN"/>
    <property type="match status" value="1"/>
</dbReference>
<protein>
    <recommendedName>
        <fullName evidence="11">Nickel import system ATP-binding protein NikD</fullName>
        <ecNumber evidence="10">7.2.2.11</ecNumber>
    </recommendedName>
</protein>
<dbReference type="Pfam" id="PF08352">
    <property type="entry name" value="oligo_HPY"/>
    <property type="match status" value="1"/>
</dbReference>
<sequence>MTNELLRVEDLQTQFDSDQGTVHAVDGVSFGVNRGEIVGLVGESGSGKSATARSIVRLEAPGQITSGRITLDGQDLTAVDEATLRRIRGDDISIVFQDPHETLNPVFPVGEQIAEAVRIHEEGSSQGLLDFLGVPPFRNRAAWERAKDYAVELMEQLAIPDPNRSADEYPHELSGGMRQRATLAVALAGDPDLLIADEPTTALDTTTQAGILRQIRTLRDQRDLGVLLISHDIGVIAQTCDRVVVMYGGQVMETGPVDEVLTTPEHPYTRALLECSPRNLARGDRFRPLEGSQPNTISSHDGCPFADHCHLATPDCRRGDIPVTEREPDHRVACIETPLEPCRDPTAAGESPNKVAPDGGDNE</sequence>
<name>A0A8U0A795_9EURY</name>
<dbReference type="GO" id="GO:0015413">
    <property type="term" value="F:ABC-type nickel transporter activity"/>
    <property type="evidence" value="ECO:0007669"/>
    <property type="project" value="UniProtKB-EC"/>
</dbReference>
<feature type="domain" description="ABC transporter" evidence="14">
    <location>
        <begin position="6"/>
        <end position="273"/>
    </location>
</feature>
<dbReference type="GO" id="GO:0005886">
    <property type="term" value="C:plasma membrane"/>
    <property type="evidence" value="ECO:0007669"/>
    <property type="project" value="UniProtKB-SubCell"/>
</dbReference>
<dbReference type="Proteomes" id="UP000831768">
    <property type="component" value="Plasmid unnamed2"/>
</dbReference>
<dbReference type="InterPro" id="IPR027417">
    <property type="entry name" value="P-loop_NTPase"/>
</dbReference>
<accession>A0A8U0A795</accession>
<dbReference type="GO" id="GO:0016887">
    <property type="term" value="F:ATP hydrolysis activity"/>
    <property type="evidence" value="ECO:0007669"/>
    <property type="project" value="InterPro"/>
</dbReference>
<dbReference type="InterPro" id="IPR050388">
    <property type="entry name" value="ABC_Ni/Peptide_Import"/>
</dbReference>
<keyword evidence="3" id="KW-1003">Cell membrane</keyword>
<dbReference type="EMBL" id="CP096021">
    <property type="protein sequence ID" value="UPM44719.1"/>
    <property type="molecule type" value="Genomic_DNA"/>
</dbReference>
<evidence type="ECO:0000256" key="3">
    <source>
        <dbReference type="ARBA" id="ARBA00022475"/>
    </source>
</evidence>
<dbReference type="GeneID" id="71929771"/>
<evidence type="ECO:0000256" key="5">
    <source>
        <dbReference type="ARBA" id="ARBA00022840"/>
    </source>
</evidence>
<dbReference type="CDD" id="cd03257">
    <property type="entry name" value="ABC_NikE_OppD_transporters"/>
    <property type="match status" value="1"/>
</dbReference>
<evidence type="ECO:0000256" key="9">
    <source>
        <dbReference type="ARBA" id="ARBA00038669"/>
    </source>
</evidence>
<dbReference type="RefSeq" id="WP_247995373.1">
    <property type="nucleotide sequence ID" value="NZ_CP096021.1"/>
</dbReference>
<keyword evidence="8" id="KW-0472">Membrane</keyword>
<evidence type="ECO:0000256" key="11">
    <source>
        <dbReference type="ARBA" id="ARBA00044143"/>
    </source>
</evidence>
<evidence type="ECO:0000256" key="4">
    <source>
        <dbReference type="ARBA" id="ARBA00022741"/>
    </source>
</evidence>